<organism evidence="6 7">
    <name type="scientific">Aureobasidium pullulans</name>
    <name type="common">Black yeast</name>
    <name type="synonym">Pullularia pullulans</name>
    <dbReference type="NCBI Taxonomy" id="5580"/>
    <lineage>
        <taxon>Eukaryota</taxon>
        <taxon>Fungi</taxon>
        <taxon>Dikarya</taxon>
        <taxon>Ascomycota</taxon>
        <taxon>Pezizomycotina</taxon>
        <taxon>Dothideomycetes</taxon>
        <taxon>Dothideomycetidae</taxon>
        <taxon>Dothideales</taxon>
        <taxon>Saccotheciaceae</taxon>
        <taxon>Aureobasidium</taxon>
    </lineage>
</organism>
<feature type="domain" description="Xylanolytic transcriptional activator regulatory" evidence="5">
    <location>
        <begin position="362"/>
        <end position="438"/>
    </location>
</feature>
<dbReference type="AlphaFoldDB" id="A0A4V4LFA3"/>
<gene>
    <name evidence="6" type="ORF">D6C78_03555</name>
</gene>
<dbReference type="GO" id="GO:0006351">
    <property type="term" value="P:DNA-templated transcription"/>
    <property type="evidence" value="ECO:0007669"/>
    <property type="project" value="InterPro"/>
</dbReference>
<dbReference type="EMBL" id="QZBZ01000052">
    <property type="protein sequence ID" value="TIA39057.1"/>
    <property type="molecule type" value="Genomic_DNA"/>
</dbReference>
<evidence type="ECO:0000256" key="1">
    <source>
        <dbReference type="ARBA" id="ARBA00004123"/>
    </source>
</evidence>
<reference evidence="6 7" key="1">
    <citation type="submission" date="2018-10" db="EMBL/GenBank/DDBJ databases">
        <title>Fifty Aureobasidium pullulans genomes reveal a recombining polyextremotolerant generalist.</title>
        <authorList>
            <person name="Gostincar C."/>
            <person name="Turk M."/>
            <person name="Zajc J."/>
            <person name="Gunde-Cimerman N."/>
        </authorList>
    </citation>
    <scope>NUCLEOTIDE SEQUENCE [LARGE SCALE GENOMIC DNA]</scope>
    <source>
        <strain evidence="6 7">EXF-1645</strain>
    </source>
</reference>
<evidence type="ECO:0000256" key="2">
    <source>
        <dbReference type="ARBA" id="ARBA00022723"/>
    </source>
</evidence>
<proteinExistence type="predicted"/>
<dbReference type="InterPro" id="IPR036864">
    <property type="entry name" value="Zn2-C6_fun-type_DNA-bd_sf"/>
</dbReference>
<keyword evidence="3" id="KW-0539">Nucleus</keyword>
<keyword evidence="2" id="KW-0479">Metal-binding</keyword>
<dbReference type="Proteomes" id="UP000308724">
    <property type="component" value="Unassembled WGS sequence"/>
</dbReference>
<evidence type="ECO:0000256" key="3">
    <source>
        <dbReference type="ARBA" id="ARBA00023242"/>
    </source>
</evidence>
<dbReference type="InterPro" id="IPR007219">
    <property type="entry name" value="XnlR_reg_dom"/>
</dbReference>
<dbReference type="InterPro" id="IPR001138">
    <property type="entry name" value="Zn2Cys6_DnaBD"/>
</dbReference>
<dbReference type="SMART" id="SM00906">
    <property type="entry name" value="Fungal_trans"/>
    <property type="match status" value="1"/>
</dbReference>
<dbReference type="PANTHER" id="PTHR31001">
    <property type="entry name" value="UNCHARACTERIZED TRANSCRIPTIONAL REGULATORY PROTEIN"/>
    <property type="match status" value="1"/>
</dbReference>
<dbReference type="GO" id="GO:0005634">
    <property type="term" value="C:nucleus"/>
    <property type="evidence" value="ECO:0007669"/>
    <property type="project" value="UniProtKB-SubCell"/>
</dbReference>
<sequence length="856" mass="96697">MENMNFWPMQGLPETTQSQQTLPSSSLRIESPLTASEKKLKKQQPRQLLSCTKCRERKVKVSLSVQRFSYLSILSLTTQCDRTKPCSACCARGLPKECHFVLGEGADFGPIQQSLELRRLRAENQRLKERLLADRTSLSEDSETEDGSSGVRTMSTGRRPSRQRRFRANDQTDSIYFGSPGLANVIADFANLNTEPKSLSHAMPRAADMYTTQDAMYPFPTLWPAMSRTEGLLQCLPPSEQLFNYLDSFSQKAKGFAFPYVPEELTRKEVEHFLDNVQENAEKVLDLLALIFAALALGVQLDTFEGHEEAQTSASNTQSRKAVAAMQALRLASFTSRPTLRGIQTMTMLAPYLTNSGRFLDAWSLSGMTIRLAHSVGLHRDPRFLDPAPSLRECTVRKNLWWWLLHMDQEYSMTLGRPLGISGIGDCPPPDPLTTDPVALRLSEFFDQLTILGRQILSSNQLTDSKIDMYTDRLIALWDTMPDSLQFNKSWIKEETEIPEWPMETRATISYCNIHNYIILLNRQRIENNRNSPDYRPSSPRLRQFSTMPEFFFQPASHPSSPIPLIPRGRPLVIDSSLALLDAFRFFHKRVPSALVDWTIGQQAFNACMILLLDAIDCESLEHIERVEAAHMIFVEMDKAEMHQLTGLAMSRIAEGLTHVREAYEARKMSMNSEAISPMSVRNPPNGHDAHTTNPFDWSMGQKLRSHDFLHESVMGATGMFLLEDHGLQTSTSRPKASAPMNVVPTPTITVVPSSDQANHKTHLFSHATQVEPRRDSAHPVMFLPPSSHTQQPLLPTYQHAHPAQYPPGMQPPPSWNNTGVWQNIGQHPHHQIYTQPIARGGHHAIPNQPKQQQHQ</sequence>
<dbReference type="GO" id="GO:0000981">
    <property type="term" value="F:DNA-binding transcription factor activity, RNA polymerase II-specific"/>
    <property type="evidence" value="ECO:0007669"/>
    <property type="project" value="InterPro"/>
</dbReference>
<dbReference type="PANTHER" id="PTHR31001:SF81">
    <property type="entry name" value="ZN(II)2CYS6 TRANSCRIPTION FACTOR"/>
    <property type="match status" value="1"/>
</dbReference>
<dbReference type="InterPro" id="IPR050613">
    <property type="entry name" value="Sec_Metabolite_Reg"/>
</dbReference>
<evidence type="ECO:0000313" key="7">
    <source>
        <dbReference type="Proteomes" id="UP000308724"/>
    </source>
</evidence>
<dbReference type="GO" id="GO:0003677">
    <property type="term" value="F:DNA binding"/>
    <property type="evidence" value="ECO:0007669"/>
    <property type="project" value="InterPro"/>
</dbReference>
<evidence type="ECO:0000256" key="4">
    <source>
        <dbReference type="SAM" id="MobiDB-lite"/>
    </source>
</evidence>
<dbReference type="CDD" id="cd12148">
    <property type="entry name" value="fungal_TF_MHR"/>
    <property type="match status" value="1"/>
</dbReference>
<comment type="subcellular location">
    <subcellularLocation>
        <location evidence="1">Nucleus</location>
    </subcellularLocation>
</comment>
<feature type="region of interest" description="Disordered" evidence="4">
    <location>
        <begin position="1"/>
        <end position="24"/>
    </location>
</feature>
<feature type="region of interest" description="Disordered" evidence="4">
    <location>
        <begin position="133"/>
        <end position="170"/>
    </location>
</feature>
<evidence type="ECO:0000313" key="6">
    <source>
        <dbReference type="EMBL" id="TIA39057.1"/>
    </source>
</evidence>
<comment type="caution">
    <text evidence="6">The sequence shown here is derived from an EMBL/GenBank/DDBJ whole genome shotgun (WGS) entry which is preliminary data.</text>
</comment>
<name>A0A4V4LFA3_AURPU</name>
<evidence type="ECO:0000259" key="5">
    <source>
        <dbReference type="SMART" id="SM00906"/>
    </source>
</evidence>
<dbReference type="CDD" id="cd00067">
    <property type="entry name" value="GAL4"/>
    <property type="match status" value="1"/>
</dbReference>
<dbReference type="GO" id="GO:0008270">
    <property type="term" value="F:zinc ion binding"/>
    <property type="evidence" value="ECO:0007669"/>
    <property type="project" value="InterPro"/>
</dbReference>
<accession>A0A4V4LFA3</accession>
<feature type="compositionally biased region" description="Low complexity" evidence="4">
    <location>
        <begin position="12"/>
        <end position="24"/>
    </location>
</feature>
<protein>
    <recommendedName>
        <fullName evidence="5">Xylanolytic transcriptional activator regulatory domain-containing protein</fullName>
    </recommendedName>
</protein>
<dbReference type="Gene3D" id="4.10.240.10">
    <property type="entry name" value="Zn(2)-C6 fungal-type DNA-binding domain"/>
    <property type="match status" value="1"/>
</dbReference>
<dbReference type="Pfam" id="PF04082">
    <property type="entry name" value="Fungal_trans"/>
    <property type="match status" value="1"/>
</dbReference>